<dbReference type="PROSITE" id="PS00793">
    <property type="entry name" value="DHPS_2"/>
    <property type="match status" value="1"/>
</dbReference>
<dbReference type="InterPro" id="IPR000550">
    <property type="entry name" value="Hppk"/>
</dbReference>
<evidence type="ECO:0000256" key="19">
    <source>
        <dbReference type="ARBA" id="ARBA00022909"/>
    </source>
</evidence>
<dbReference type="GO" id="GO:0003848">
    <property type="term" value="F:2-amino-4-hydroxy-6-hydroxymethyldihydropteridine diphosphokinase activity"/>
    <property type="evidence" value="ECO:0007669"/>
    <property type="project" value="UniProtKB-EC"/>
</dbReference>
<dbReference type="AlphaFoldDB" id="A0AAN8RGH6"/>
<comment type="cofactor">
    <cofactor evidence="4">
        <name>Mg(2+)</name>
        <dbReference type="ChEBI" id="CHEBI:18420"/>
    </cofactor>
</comment>
<comment type="function">
    <text evidence="21">Catalyzes three sequential steps of tetrahydrofolate biosynthesis.</text>
</comment>
<evidence type="ECO:0000256" key="5">
    <source>
        <dbReference type="ARBA" id="ARBA00004763"/>
    </source>
</evidence>
<evidence type="ECO:0000256" key="6">
    <source>
        <dbReference type="ARBA" id="ARBA00005013"/>
    </source>
</evidence>
<dbReference type="NCBIfam" id="TIGR01498">
    <property type="entry name" value="folK"/>
    <property type="match status" value="1"/>
</dbReference>
<keyword evidence="20" id="KW-0511">Multifunctional enzyme</keyword>
<evidence type="ECO:0000256" key="2">
    <source>
        <dbReference type="ARBA" id="ARBA00000198"/>
    </source>
</evidence>
<comment type="catalytic activity">
    <reaction evidence="2">
        <text>6-hydroxymethyl-7,8-dihydropterin + ATP = (7,8-dihydropterin-6-yl)methyl diphosphate + AMP + H(+)</text>
        <dbReference type="Rhea" id="RHEA:11412"/>
        <dbReference type="ChEBI" id="CHEBI:15378"/>
        <dbReference type="ChEBI" id="CHEBI:30616"/>
        <dbReference type="ChEBI" id="CHEBI:44841"/>
        <dbReference type="ChEBI" id="CHEBI:72950"/>
        <dbReference type="ChEBI" id="CHEBI:456215"/>
        <dbReference type="EC" id="2.7.6.3"/>
    </reaction>
</comment>
<dbReference type="EC" id="2.7.6.3" evidence="12"/>
<evidence type="ECO:0000256" key="17">
    <source>
        <dbReference type="ARBA" id="ARBA00022840"/>
    </source>
</evidence>
<keyword evidence="14" id="KW-0479">Metal-binding</keyword>
<evidence type="ECO:0000256" key="7">
    <source>
        <dbReference type="ARBA" id="ARBA00005051"/>
    </source>
</evidence>
<evidence type="ECO:0000313" key="26">
    <source>
        <dbReference type="EMBL" id="KAK6356669.1"/>
    </source>
</evidence>
<evidence type="ECO:0000256" key="12">
    <source>
        <dbReference type="ARBA" id="ARBA00013253"/>
    </source>
</evidence>
<keyword evidence="27" id="KW-1185">Reference proteome</keyword>
<evidence type="ECO:0000256" key="1">
    <source>
        <dbReference type="ARBA" id="ARBA00000012"/>
    </source>
</evidence>
<dbReference type="GO" id="GO:0046654">
    <property type="term" value="P:tetrahydrofolate biosynthetic process"/>
    <property type="evidence" value="ECO:0007669"/>
    <property type="project" value="TreeGrafter"/>
</dbReference>
<protein>
    <recommendedName>
        <fullName evidence="23">Folic acid synthesis protein FOL1</fullName>
        <ecNumber evidence="10">2.5.1.15</ecNumber>
        <ecNumber evidence="12">2.7.6.3</ecNumber>
        <ecNumber evidence="11">4.1.2.25</ecNumber>
    </recommendedName>
    <alternativeName>
        <fullName evidence="24">Folic acid synthesis protein fol1</fullName>
    </alternativeName>
</protein>
<dbReference type="EC" id="2.5.1.15" evidence="10"/>
<comment type="catalytic activity">
    <reaction evidence="3">
        <text>7,8-dihydroneopterin = 6-hydroxymethyl-7,8-dihydropterin + glycolaldehyde</text>
        <dbReference type="Rhea" id="RHEA:10540"/>
        <dbReference type="ChEBI" id="CHEBI:17001"/>
        <dbReference type="ChEBI" id="CHEBI:17071"/>
        <dbReference type="ChEBI" id="CHEBI:44841"/>
        <dbReference type="EC" id="4.1.2.25"/>
    </reaction>
</comment>
<dbReference type="InterPro" id="IPR006390">
    <property type="entry name" value="DHP_synth_dom"/>
</dbReference>
<evidence type="ECO:0000256" key="23">
    <source>
        <dbReference type="ARBA" id="ARBA00067568"/>
    </source>
</evidence>
<dbReference type="GO" id="GO:0004150">
    <property type="term" value="F:dihydroneopterin aldolase activity"/>
    <property type="evidence" value="ECO:0007669"/>
    <property type="project" value="UniProtKB-EC"/>
</dbReference>
<evidence type="ECO:0000256" key="9">
    <source>
        <dbReference type="ARBA" id="ARBA00009951"/>
    </source>
</evidence>
<dbReference type="GO" id="GO:0004156">
    <property type="term" value="F:dihydropteroate synthase activity"/>
    <property type="evidence" value="ECO:0007669"/>
    <property type="project" value="UniProtKB-EC"/>
</dbReference>
<dbReference type="NCBIfam" id="TIGR01496">
    <property type="entry name" value="DHPS"/>
    <property type="match status" value="1"/>
</dbReference>
<keyword evidence="17" id="KW-0067">ATP-binding</keyword>
<evidence type="ECO:0000256" key="15">
    <source>
        <dbReference type="ARBA" id="ARBA00022741"/>
    </source>
</evidence>
<dbReference type="InterPro" id="IPR043133">
    <property type="entry name" value="GTP-CH-I_C/QueF"/>
</dbReference>
<dbReference type="Proteomes" id="UP001313282">
    <property type="component" value="Unassembled WGS sequence"/>
</dbReference>
<dbReference type="GO" id="GO:0005524">
    <property type="term" value="F:ATP binding"/>
    <property type="evidence" value="ECO:0007669"/>
    <property type="project" value="UniProtKB-KW"/>
</dbReference>
<evidence type="ECO:0000256" key="20">
    <source>
        <dbReference type="ARBA" id="ARBA00023268"/>
    </source>
</evidence>
<comment type="similarity">
    <text evidence="9">In the C-terminal section; belongs to the DHPS family.</text>
</comment>
<evidence type="ECO:0000256" key="13">
    <source>
        <dbReference type="ARBA" id="ARBA00022679"/>
    </source>
</evidence>
<comment type="catalytic activity">
    <reaction evidence="1">
        <text>(7,8-dihydropterin-6-yl)methyl diphosphate + 4-aminobenzoate = 7,8-dihydropteroate + diphosphate</text>
        <dbReference type="Rhea" id="RHEA:19949"/>
        <dbReference type="ChEBI" id="CHEBI:17836"/>
        <dbReference type="ChEBI" id="CHEBI:17839"/>
        <dbReference type="ChEBI" id="CHEBI:33019"/>
        <dbReference type="ChEBI" id="CHEBI:72950"/>
        <dbReference type="EC" id="2.5.1.15"/>
    </reaction>
</comment>
<dbReference type="PANTHER" id="PTHR20941">
    <property type="entry name" value="FOLATE SYNTHESIS PROTEINS"/>
    <property type="match status" value="1"/>
</dbReference>
<evidence type="ECO:0000256" key="21">
    <source>
        <dbReference type="ARBA" id="ARBA00058009"/>
    </source>
</evidence>
<dbReference type="PROSITE" id="PS00794">
    <property type="entry name" value="HPPK"/>
    <property type="match status" value="1"/>
</dbReference>
<evidence type="ECO:0000256" key="8">
    <source>
        <dbReference type="ARBA" id="ARBA00009640"/>
    </source>
</evidence>
<dbReference type="FunFam" id="3.20.20.20:FF:000006">
    <property type="entry name" value="Dihydropteroate synthase"/>
    <property type="match status" value="1"/>
</dbReference>
<dbReference type="NCBIfam" id="TIGR00526">
    <property type="entry name" value="folB_dom"/>
    <property type="match status" value="2"/>
</dbReference>
<dbReference type="CDD" id="cd00483">
    <property type="entry name" value="HPPK"/>
    <property type="match status" value="1"/>
</dbReference>
<dbReference type="InterPro" id="IPR000489">
    <property type="entry name" value="Pterin-binding_dom"/>
</dbReference>
<dbReference type="Pfam" id="PF01288">
    <property type="entry name" value="HPPK"/>
    <property type="match status" value="1"/>
</dbReference>
<dbReference type="SUPFAM" id="SSF55083">
    <property type="entry name" value="6-hydroxymethyl-7,8-dihydropterin pyrophosphokinase, HPPK"/>
    <property type="match status" value="1"/>
</dbReference>
<feature type="domain" description="Pterin-binding" evidence="25">
    <location>
        <begin position="501"/>
        <end position="764"/>
    </location>
</feature>
<dbReference type="CDD" id="cd00739">
    <property type="entry name" value="DHPS"/>
    <property type="match status" value="1"/>
</dbReference>
<evidence type="ECO:0000256" key="3">
    <source>
        <dbReference type="ARBA" id="ARBA00001353"/>
    </source>
</evidence>
<keyword evidence="15" id="KW-0547">Nucleotide-binding</keyword>
<dbReference type="GO" id="GO:0005740">
    <property type="term" value="C:mitochondrial envelope"/>
    <property type="evidence" value="ECO:0007669"/>
    <property type="project" value="TreeGrafter"/>
</dbReference>
<evidence type="ECO:0000256" key="16">
    <source>
        <dbReference type="ARBA" id="ARBA00022777"/>
    </source>
</evidence>
<dbReference type="InterPro" id="IPR006157">
    <property type="entry name" value="FolB_dom"/>
</dbReference>
<comment type="caution">
    <text evidence="26">The sequence shown here is derived from an EMBL/GenBank/DDBJ whole genome shotgun (WGS) entry which is preliminary data.</text>
</comment>
<evidence type="ECO:0000256" key="18">
    <source>
        <dbReference type="ARBA" id="ARBA00022842"/>
    </source>
</evidence>
<evidence type="ECO:0000256" key="24">
    <source>
        <dbReference type="ARBA" id="ARBA00068111"/>
    </source>
</evidence>
<dbReference type="SUPFAM" id="SSF55620">
    <property type="entry name" value="Tetrahydrobiopterin biosynthesis enzymes-like"/>
    <property type="match status" value="2"/>
</dbReference>
<evidence type="ECO:0000259" key="25">
    <source>
        <dbReference type="PROSITE" id="PS50972"/>
    </source>
</evidence>
<dbReference type="GO" id="GO:0046656">
    <property type="term" value="P:folic acid biosynthetic process"/>
    <property type="evidence" value="ECO:0007669"/>
    <property type="project" value="UniProtKB-KW"/>
</dbReference>
<dbReference type="Gene3D" id="3.20.20.20">
    <property type="entry name" value="Dihydropteroate synthase-like"/>
    <property type="match status" value="1"/>
</dbReference>
<evidence type="ECO:0000256" key="22">
    <source>
        <dbReference type="ARBA" id="ARBA00061548"/>
    </source>
</evidence>
<sequence length="772" mass="84921">MSVARPLGSASIRFWQRPSIRILCPKSVLNPNIWRGSLLPRVFLPENSQRRAYIDLKTMAFQLENVSDFIAVNELALPAVVGLDAWHKPKLQPLLVSLRIKTSVGLAGSTDHLVHSINYGTVCKKALEIVQTNQFESLEHLAETLAAKVLGDELRGQWVYVKVEQPKTLLRADSAALEIVRRRDGVRETQDKVYIKNLRIATIIGINDCERLERQQVIVSLTLYKPSDTNGQSNKKSFVPVYDAKKISDAIVNFVEASDYGTIEALVTGIARVACIDCGVESITVRAEKPSALALARSSEVEVTRHKSYFASSAVSGEESDGEYRTAFIAFGSNLGDKFVLIRDALTELNKRGIRVIRTSSLYESKPMYVEDQDLFLNGVCQVQTKLGPMELLRELQAIENHFGRVKIIDKGPRNIDLDILLYGTQLVNEPDLIIPHASMLEREFVLRPLCDIAPDLPHPQTSITFASHLASLPGESTVYPRVLLSPSIPSLQPSSKTRPTHIMAIINLTPDSFSDGGVHSIPNVEEVVSRAVKAGVSIIDLGGMSTRPNADDISEVEEINRVVPAIKAIRSSSDPAVRKVTLSIDTFRASVAREAVNAGADIINDISGGLLDPDMIKTAIKLDVPIMLMHMRGTPQTMTSLADYPDGVIETVGRELEERLDTALKAGIKRWKIILDPGLGFAKTTEHNLEILRNFAKLRARKKLVGIPWLIGPSRKKFIGEITGVADASQRQWGTGAAVTASVAGGVDIIRVHDIDEMTKVAKMADAIWRN</sequence>
<dbReference type="Gene3D" id="3.30.1130.10">
    <property type="match status" value="2"/>
</dbReference>
<dbReference type="EMBL" id="JAVHNR010000001">
    <property type="protein sequence ID" value="KAK6356669.1"/>
    <property type="molecule type" value="Genomic_DNA"/>
</dbReference>
<evidence type="ECO:0000256" key="10">
    <source>
        <dbReference type="ARBA" id="ARBA00012458"/>
    </source>
</evidence>
<keyword evidence="18" id="KW-0460">Magnesium</keyword>
<comment type="pathway">
    <text evidence="7">Cofactor biosynthesis; tetrahydrofolate biosynthesis; 2-amino-4-hydroxy-6-hydroxymethyl-7,8-dihydropteridine diphosphate from 7,8-dihydroneopterin triphosphate: step 4/4.</text>
</comment>
<comment type="pathway">
    <text evidence="6">Cofactor biosynthesis; tetrahydrofolate biosynthesis; 2-amino-4-hydroxy-6-hydroxymethyl-7,8-dihydropteridine diphosphate from 7,8-dihydroneopterin triphosphate: step 3/4.</text>
</comment>
<dbReference type="InterPro" id="IPR045031">
    <property type="entry name" value="DHP_synth-like"/>
</dbReference>
<dbReference type="Pfam" id="PF00809">
    <property type="entry name" value="Pterin_bind"/>
    <property type="match status" value="1"/>
</dbReference>
<dbReference type="PANTHER" id="PTHR20941:SF1">
    <property type="entry name" value="FOLIC ACID SYNTHESIS PROTEIN FOL1"/>
    <property type="match status" value="1"/>
</dbReference>
<comment type="pathway">
    <text evidence="5">Cofactor biosynthesis; tetrahydrofolate biosynthesis; 7,8-dihydrofolate from 2-amino-4-hydroxy-6-hydroxymethyl-7,8-dihydropteridine diphosphate and 4-aminobenzoate: step 1/2.</text>
</comment>
<evidence type="ECO:0000313" key="27">
    <source>
        <dbReference type="Proteomes" id="UP001313282"/>
    </source>
</evidence>
<keyword evidence="16" id="KW-0418">Kinase</keyword>
<dbReference type="PROSITE" id="PS00792">
    <property type="entry name" value="DHPS_1"/>
    <property type="match status" value="1"/>
</dbReference>
<dbReference type="GO" id="GO:0046872">
    <property type="term" value="F:metal ion binding"/>
    <property type="evidence" value="ECO:0007669"/>
    <property type="project" value="UniProtKB-KW"/>
</dbReference>
<evidence type="ECO:0000256" key="4">
    <source>
        <dbReference type="ARBA" id="ARBA00001946"/>
    </source>
</evidence>
<reference evidence="26 27" key="1">
    <citation type="submission" date="2019-10" db="EMBL/GenBank/DDBJ databases">
        <authorList>
            <person name="Palmer J.M."/>
        </authorList>
    </citation>
    <scope>NUCLEOTIDE SEQUENCE [LARGE SCALE GENOMIC DNA]</scope>
    <source>
        <strain evidence="26 27">TWF718</strain>
    </source>
</reference>
<dbReference type="SMART" id="SM00905">
    <property type="entry name" value="FolB"/>
    <property type="match status" value="2"/>
</dbReference>
<dbReference type="GO" id="GO:0016301">
    <property type="term" value="F:kinase activity"/>
    <property type="evidence" value="ECO:0007669"/>
    <property type="project" value="UniProtKB-KW"/>
</dbReference>
<dbReference type="InterPro" id="IPR035907">
    <property type="entry name" value="Hppk_sf"/>
</dbReference>
<dbReference type="EC" id="4.1.2.25" evidence="11"/>
<gene>
    <name evidence="26" type="primary">FOL1</name>
    <name evidence="26" type="ORF">TWF718_001009</name>
</gene>
<dbReference type="Pfam" id="PF02152">
    <property type="entry name" value="FolB"/>
    <property type="match status" value="2"/>
</dbReference>
<organism evidence="26 27">
    <name type="scientific">Orbilia javanica</name>
    <dbReference type="NCBI Taxonomy" id="47235"/>
    <lineage>
        <taxon>Eukaryota</taxon>
        <taxon>Fungi</taxon>
        <taxon>Dikarya</taxon>
        <taxon>Ascomycota</taxon>
        <taxon>Pezizomycotina</taxon>
        <taxon>Orbiliomycetes</taxon>
        <taxon>Orbiliales</taxon>
        <taxon>Orbiliaceae</taxon>
        <taxon>Orbilia</taxon>
    </lineage>
</organism>
<dbReference type="InterPro" id="IPR011005">
    <property type="entry name" value="Dihydropteroate_synth-like_sf"/>
</dbReference>
<comment type="similarity">
    <text evidence="8">In the N-terminal section; belongs to the DHNA family.</text>
</comment>
<keyword evidence="19" id="KW-0289">Folate biosynthesis</keyword>
<dbReference type="Gene3D" id="3.30.70.560">
    <property type="entry name" value="7,8-Dihydro-6-hydroxymethylpterin-pyrophosphokinase HPPK"/>
    <property type="match status" value="1"/>
</dbReference>
<dbReference type="PROSITE" id="PS50972">
    <property type="entry name" value="PTERIN_BINDING"/>
    <property type="match status" value="1"/>
</dbReference>
<evidence type="ECO:0000256" key="14">
    <source>
        <dbReference type="ARBA" id="ARBA00022723"/>
    </source>
</evidence>
<proteinExistence type="inferred from homology"/>
<evidence type="ECO:0000256" key="11">
    <source>
        <dbReference type="ARBA" id="ARBA00013043"/>
    </source>
</evidence>
<keyword evidence="13" id="KW-0808">Transferase</keyword>
<name>A0AAN8RGH6_9PEZI</name>
<comment type="similarity">
    <text evidence="22">In the central section; belongs to the HPPK family.</text>
</comment>
<dbReference type="SUPFAM" id="SSF51717">
    <property type="entry name" value="Dihydropteroate synthetase-like"/>
    <property type="match status" value="1"/>
</dbReference>
<accession>A0AAN8RGH6</accession>